<comment type="caution">
    <text evidence="3">The sequence shown here is derived from an EMBL/GenBank/DDBJ whole genome shotgun (WGS) entry which is preliminary data.</text>
</comment>
<feature type="region of interest" description="Disordered" evidence="1">
    <location>
        <begin position="64"/>
        <end position="111"/>
    </location>
</feature>
<evidence type="ECO:0000313" key="4">
    <source>
        <dbReference type="Proteomes" id="UP000636800"/>
    </source>
</evidence>
<keyword evidence="4" id="KW-1185">Reference proteome</keyword>
<dbReference type="Proteomes" id="UP000636800">
    <property type="component" value="Chromosome 5"/>
</dbReference>
<dbReference type="AlphaFoldDB" id="A0A835R533"/>
<organism evidence="3 5">
    <name type="scientific">Vanilla planifolia</name>
    <name type="common">Vanilla</name>
    <dbReference type="NCBI Taxonomy" id="51239"/>
    <lineage>
        <taxon>Eukaryota</taxon>
        <taxon>Viridiplantae</taxon>
        <taxon>Streptophyta</taxon>
        <taxon>Embryophyta</taxon>
        <taxon>Tracheophyta</taxon>
        <taxon>Spermatophyta</taxon>
        <taxon>Magnoliopsida</taxon>
        <taxon>Liliopsida</taxon>
        <taxon>Asparagales</taxon>
        <taxon>Orchidaceae</taxon>
        <taxon>Vanilloideae</taxon>
        <taxon>Vanilleae</taxon>
        <taxon>Vanilla</taxon>
    </lineage>
</organism>
<evidence type="ECO:0000313" key="2">
    <source>
        <dbReference type="EMBL" id="KAG0479842.1"/>
    </source>
</evidence>
<protein>
    <submittedName>
        <fullName evidence="3">Uncharacterized protein</fullName>
    </submittedName>
</protein>
<evidence type="ECO:0000313" key="3">
    <source>
        <dbReference type="EMBL" id="KAG0482324.1"/>
    </source>
</evidence>
<feature type="compositionally biased region" description="Basic and acidic residues" evidence="1">
    <location>
        <begin position="102"/>
        <end position="111"/>
    </location>
</feature>
<dbReference type="EMBL" id="JADCNL010000005">
    <property type="protein sequence ID" value="KAG0479842.1"/>
    <property type="molecule type" value="Genomic_DNA"/>
</dbReference>
<name>A0A835R533_VANPL</name>
<dbReference type="Proteomes" id="UP000639772">
    <property type="component" value="Unassembled WGS sequence"/>
</dbReference>
<dbReference type="EMBL" id="JADCNM010000005">
    <property type="protein sequence ID" value="KAG0482324.1"/>
    <property type="molecule type" value="Genomic_DNA"/>
</dbReference>
<reference evidence="4 5" key="1">
    <citation type="journal article" date="2020" name="Nat. Food">
        <title>A phased Vanilla planifolia genome enables genetic improvement of flavour and production.</title>
        <authorList>
            <person name="Hasing T."/>
            <person name="Tang H."/>
            <person name="Brym M."/>
            <person name="Khazi F."/>
            <person name="Huang T."/>
            <person name="Chambers A.H."/>
        </authorList>
    </citation>
    <scope>NUCLEOTIDE SEQUENCE [LARGE SCALE GENOMIC DNA]</scope>
    <source>
        <tissue evidence="3">Leaf</tissue>
    </source>
</reference>
<gene>
    <name evidence="3" type="ORF">HPP92_010408</name>
    <name evidence="2" type="ORF">HPP92_010700</name>
</gene>
<evidence type="ECO:0000313" key="5">
    <source>
        <dbReference type="Proteomes" id="UP000639772"/>
    </source>
</evidence>
<proteinExistence type="predicted"/>
<accession>A0A835R533</accession>
<sequence length="111" mass="12249">MEPTGVVEDFGMKREYFIVWGRTIGGDASYAAAKAEITVRHGDPTGTDDFEEAMGAALPMGRMPKSRARIPKSSMSRRGQTKRIQEQLKFNDGSGDVSQIAELRRPKTVTD</sequence>
<evidence type="ECO:0000256" key="1">
    <source>
        <dbReference type="SAM" id="MobiDB-lite"/>
    </source>
</evidence>